<evidence type="ECO:0000313" key="2">
    <source>
        <dbReference type="Proteomes" id="UP000029424"/>
    </source>
</evidence>
<proteinExistence type="predicted"/>
<accession>A0AAI8BBF5</accession>
<dbReference type="Gene3D" id="3.90.210.10">
    <property type="entry name" value="Heat-Labile Enterotoxin, subunit A"/>
    <property type="match status" value="1"/>
</dbReference>
<name>A0AAI8BBF5_9BURK</name>
<dbReference type="Proteomes" id="UP000029424">
    <property type="component" value="Chromosome 2"/>
</dbReference>
<dbReference type="GeneID" id="60550843"/>
<reference evidence="1 2" key="1">
    <citation type="submission" date="2014-06" db="EMBL/GenBank/DDBJ databases">
        <authorList>
            <person name="Bishop-Lilly K.A."/>
            <person name="Broomall S.M."/>
            <person name="Chain P.S."/>
            <person name="Chertkov O."/>
            <person name="Coyne S.R."/>
            <person name="Daligault H.E."/>
            <person name="Davenport K.W."/>
            <person name="Erkkila T."/>
            <person name="Frey K.G."/>
            <person name="Gibbons H.S."/>
            <person name="Gu W."/>
            <person name="Jaissle J."/>
            <person name="Johnson S.L."/>
            <person name="Koroleva G.I."/>
            <person name="Ladner J.T."/>
            <person name="Lo C.-C."/>
            <person name="Minogue T.D."/>
            <person name="Munk C."/>
            <person name="Palacios G.F."/>
            <person name="Redden C.L."/>
            <person name="Rosenzweig C.N."/>
            <person name="Scholz M.B."/>
            <person name="Teshima H."/>
            <person name="Xu Y."/>
        </authorList>
    </citation>
    <scope>NUCLEOTIDE SEQUENCE [LARGE SCALE GENOMIC DNA]</scope>
    <source>
        <strain evidence="1 2">EO147</strain>
    </source>
</reference>
<sequence length="80" mass="8795">MTPDLQRDAGQQEWAAIRSIDPRQIVRATEYRVNFVNNIPQGGATLVRVRDNVAGRGAGYAGFDPNVIGYDPDNRANNHG</sequence>
<protein>
    <submittedName>
        <fullName evidence="1">Uncharacterized protein</fullName>
    </submittedName>
</protein>
<gene>
    <name evidence="1" type="ORF">DM82_5896</name>
</gene>
<evidence type="ECO:0000313" key="1">
    <source>
        <dbReference type="EMBL" id="AIO69182.1"/>
    </source>
</evidence>
<dbReference type="EMBL" id="CP008727">
    <property type="protein sequence ID" value="AIO69182.1"/>
    <property type="molecule type" value="Genomic_DNA"/>
</dbReference>
<dbReference type="KEGG" id="bok:DM82_5896"/>
<dbReference type="AlphaFoldDB" id="A0AAI8BBF5"/>
<keyword evidence="2" id="KW-1185">Reference proteome</keyword>
<dbReference type="RefSeq" id="WP_010109813.1">
    <property type="nucleotide sequence ID" value="NZ_CADEQG010000022.1"/>
</dbReference>
<organism evidence="1 2">
    <name type="scientific">Burkholderia oklahomensis</name>
    <dbReference type="NCBI Taxonomy" id="342113"/>
    <lineage>
        <taxon>Bacteria</taxon>
        <taxon>Pseudomonadati</taxon>
        <taxon>Pseudomonadota</taxon>
        <taxon>Betaproteobacteria</taxon>
        <taxon>Burkholderiales</taxon>
        <taxon>Burkholderiaceae</taxon>
        <taxon>Burkholderia</taxon>
        <taxon>pseudomallei group</taxon>
    </lineage>
</organism>